<dbReference type="HOGENOM" id="CLU_061158_0_0_0"/>
<dbReference type="Pfam" id="PF01619">
    <property type="entry name" value="Pro_dh"/>
    <property type="match status" value="1"/>
</dbReference>
<dbReference type="GO" id="GO:0004657">
    <property type="term" value="F:proline dehydrogenase activity"/>
    <property type="evidence" value="ECO:0007669"/>
    <property type="project" value="UniProtKB-EC"/>
</dbReference>
<evidence type="ECO:0000256" key="8">
    <source>
        <dbReference type="ARBA" id="ARBA00048779"/>
    </source>
</evidence>
<feature type="binding site" evidence="10">
    <location>
        <begin position="188"/>
        <end position="190"/>
    </location>
    <ligand>
        <name>FAD</name>
        <dbReference type="ChEBI" id="CHEBI:57692"/>
    </ligand>
</feature>
<feature type="binding site" evidence="9">
    <location>
        <position position="290"/>
    </location>
    <ligand>
        <name>substrate</name>
    </ligand>
</feature>
<feature type="binding site" evidence="10">
    <location>
        <position position="133"/>
    </location>
    <ligand>
        <name>FAD</name>
        <dbReference type="ChEBI" id="CHEBI:57692"/>
    </ligand>
</feature>
<dbReference type="SUPFAM" id="SSF51730">
    <property type="entry name" value="FAD-linked oxidoreductase"/>
    <property type="match status" value="1"/>
</dbReference>
<evidence type="ECO:0000256" key="10">
    <source>
        <dbReference type="PIRSR" id="PIRSR000196-2"/>
    </source>
</evidence>
<evidence type="ECO:0000256" key="2">
    <source>
        <dbReference type="ARBA" id="ARBA00012695"/>
    </source>
</evidence>
<feature type="binding site" evidence="10">
    <location>
        <begin position="227"/>
        <end position="228"/>
    </location>
    <ligand>
        <name>FAD</name>
        <dbReference type="ChEBI" id="CHEBI:57692"/>
    </ligand>
</feature>
<evidence type="ECO:0000313" key="12">
    <source>
        <dbReference type="EMBL" id="ADV84113.1"/>
    </source>
</evidence>
<keyword evidence="3" id="KW-0285">Flavoprotein</keyword>
<keyword evidence="5 10" id="KW-0274">FAD</keyword>
<evidence type="ECO:0000256" key="1">
    <source>
        <dbReference type="ARBA" id="ARBA00004739"/>
    </source>
</evidence>
<dbReference type="PIRSF" id="PIRSF000196">
    <property type="entry name" value="Pro_dehydrog"/>
    <property type="match status" value="1"/>
</dbReference>
<dbReference type="InterPro" id="IPR015659">
    <property type="entry name" value="Proline_oxidase"/>
</dbReference>
<dbReference type="KEGG" id="tsa:AciPR4_3359"/>
<evidence type="ECO:0000256" key="6">
    <source>
        <dbReference type="ARBA" id="ARBA00023002"/>
    </source>
</evidence>
<organism evidence="12 13">
    <name type="scientific">Terriglobus saanensis (strain ATCC BAA-1853 / DSM 23119 / SP1PR4)</name>
    <dbReference type="NCBI Taxonomy" id="401053"/>
    <lineage>
        <taxon>Bacteria</taxon>
        <taxon>Pseudomonadati</taxon>
        <taxon>Acidobacteriota</taxon>
        <taxon>Terriglobia</taxon>
        <taxon>Terriglobales</taxon>
        <taxon>Acidobacteriaceae</taxon>
        <taxon>Terriglobus</taxon>
    </lineage>
</organism>
<evidence type="ECO:0000256" key="7">
    <source>
        <dbReference type="ARBA" id="ARBA00023062"/>
    </source>
</evidence>
<keyword evidence="4 10" id="KW-0547">Nucleotide-binding</keyword>
<evidence type="ECO:0000256" key="4">
    <source>
        <dbReference type="ARBA" id="ARBA00022741"/>
    </source>
</evidence>
<sequence>MNLFRDAFISLSESKSLRHFAENSTLARKVSGRFVAGVSLSEALAACQEENRHGRSVTLDALGENVQSEAHAQATAAIYHLMLDRIAEMGLDANVSLKLTQMGMDLGVDVAESIVKSLSEHACALNNFVRVDMEGSSYTEDTIGIVTRLHGAPAIGDSVGVVVQSYLFRTEEDIDHLIANGIRVRLCKGAYKETENIAFAAKGDVDANYVKLMKRLLTSGIFHGLATHDESIIHQAQAFVKEQGIDPSGFEFQMLYGIRRDLQDSLVKQGYRVRVYVPFGGEWYPYFMRRLAERPANALFIARNLFR</sequence>
<dbReference type="PANTHER" id="PTHR13914:SF0">
    <property type="entry name" value="PROLINE DEHYDROGENASE 1, MITOCHONDRIAL"/>
    <property type="match status" value="1"/>
</dbReference>
<feature type="domain" description="Proline dehydrogenase" evidence="11">
    <location>
        <begin position="44"/>
        <end position="302"/>
    </location>
</feature>
<protein>
    <recommendedName>
        <fullName evidence="2">proline dehydrogenase</fullName>
        <ecNumber evidence="2">1.5.5.2</ecNumber>
    </recommendedName>
</protein>
<dbReference type="UniPathway" id="UPA00261">
    <property type="reaction ID" value="UER00373"/>
</dbReference>
<comment type="cofactor">
    <cofactor evidence="10">
        <name>FAD</name>
        <dbReference type="ChEBI" id="CHEBI:57692"/>
    </cofactor>
    <text evidence="10">Binds 1 FAD per subunit.</text>
</comment>
<feature type="binding site" evidence="9">
    <location>
        <position position="289"/>
    </location>
    <ligand>
        <name>substrate</name>
    </ligand>
</feature>
<evidence type="ECO:0000256" key="5">
    <source>
        <dbReference type="ARBA" id="ARBA00022827"/>
    </source>
</evidence>
<feature type="binding site" evidence="10">
    <location>
        <position position="202"/>
    </location>
    <ligand>
        <name>FAD</name>
        <dbReference type="ChEBI" id="CHEBI:57692"/>
    </ligand>
</feature>
<comment type="catalytic activity">
    <reaction evidence="8">
        <text>L-proline + a quinone = (S)-1-pyrroline-5-carboxylate + a quinol + H(+)</text>
        <dbReference type="Rhea" id="RHEA:23784"/>
        <dbReference type="ChEBI" id="CHEBI:15378"/>
        <dbReference type="ChEBI" id="CHEBI:17388"/>
        <dbReference type="ChEBI" id="CHEBI:24646"/>
        <dbReference type="ChEBI" id="CHEBI:60039"/>
        <dbReference type="ChEBI" id="CHEBI:132124"/>
        <dbReference type="EC" id="1.5.5.2"/>
    </reaction>
</comment>
<evidence type="ECO:0000256" key="9">
    <source>
        <dbReference type="PIRSR" id="PIRSR000196-1"/>
    </source>
</evidence>
<dbReference type="Gene3D" id="3.20.20.220">
    <property type="match status" value="1"/>
</dbReference>
<evidence type="ECO:0000256" key="3">
    <source>
        <dbReference type="ARBA" id="ARBA00022630"/>
    </source>
</evidence>
<dbReference type="InterPro" id="IPR008219">
    <property type="entry name" value="PRODH_bac_arc"/>
</dbReference>
<dbReference type="InterPro" id="IPR029041">
    <property type="entry name" value="FAD-linked_oxidoreductase-like"/>
</dbReference>
<keyword evidence="7" id="KW-0642">Proline metabolism</keyword>
<dbReference type="OrthoDB" id="9773461at2"/>
<name>E8V8S6_TERSS</name>
<dbReference type="PANTHER" id="PTHR13914">
    <property type="entry name" value="PROLINE OXIDASE"/>
    <property type="match status" value="1"/>
</dbReference>
<comment type="pathway">
    <text evidence="1">Amino-acid degradation; L-proline degradation into L-glutamate; L-glutamate from L-proline: step 1/2.</text>
</comment>
<dbReference type="Proteomes" id="UP000006844">
    <property type="component" value="Chromosome"/>
</dbReference>
<dbReference type="AlphaFoldDB" id="E8V8S6"/>
<gene>
    <name evidence="12" type="ordered locus">AciPR4_3359</name>
</gene>
<dbReference type="STRING" id="401053.AciPR4_3359"/>
<dbReference type="GO" id="GO:0000166">
    <property type="term" value="F:nucleotide binding"/>
    <property type="evidence" value="ECO:0007669"/>
    <property type="project" value="UniProtKB-KW"/>
</dbReference>
<evidence type="ECO:0000313" key="13">
    <source>
        <dbReference type="Proteomes" id="UP000006844"/>
    </source>
</evidence>
<accession>E8V8S6</accession>
<dbReference type="EMBL" id="CP002467">
    <property type="protein sequence ID" value="ADV84113.1"/>
    <property type="molecule type" value="Genomic_DNA"/>
</dbReference>
<keyword evidence="6 12" id="KW-0560">Oxidoreductase</keyword>
<feature type="binding site" evidence="9">
    <location>
        <position position="98"/>
    </location>
    <ligand>
        <name>substrate</name>
    </ligand>
</feature>
<reference evidence="12 13" key="1">
    <citation type="journal article" date="2012" name="Stand. Genomic Sci.">
        <title>Complete genome sequence of Terriglobus saanensis type strain SP1PR4(T), an Acidobacteria from tundra soil.</title>
        <authorList>
            <person name="Rawat S.R."/>
            <person name="Mannisto M.K."/>
            <person name="Starovoytov V."/>
            <person name="Goodwin L."/>
            <person name="Nolan M."/>
            <person name="Hauser L."/>
            <person name="Land M."/>
            <person name="Davenport K.W."/>
            <person name="Woyke T."/>
            <person name="Haggblom M.M."/>
        </authorList>
    </citation>
    <scope>NUCLEOTIDE SEQUENCE</scope>
    <source>
        <strain evidence="13">ATCC BAA-1853 / DSM 23119 / SP1PR4</strain>
    </source>
</reference>
<evidence type="ECO:0000259" key="11">
    <source>
        <dbReference type="Pfam" id="PF01619"/>
    </source>
</evidence>
<dbReference type="EC" id="1.5.5.2" evidence="2"/>
<keyword evidence="13" id="KW-1185">Reference proteome</keyword>
<proteinExistence type="predicted"/>
<dbReference type="eggNOG" id="COG0506">
    <property type="taxonomic scope" value="Bacteria"/>
</dbReference>
<dbReference type="InterPro" id="IPR002872">
    <property type="entry name" value="Proline_DH_dom"/>
</dbReference>
<feature type="binding site" evidence="10">
    <location>
        <position position="164"/>
    </location>
    <ligand>
        <name>FAD</name>
        <dbReference type="ChEBI" id="CHEBI:57692"/>
    </ligand>
</feature>
<dbReference type="GO" id="GO:0010133">
    <property type="term" value="P:L-proline catabolic process to L-glutamate"/>
    <property type="evidence" value="ECO:0007669"/>
    <property type="project" value="UniProtKB-UniPathway"/>
</dbReference>